<feature type="chain" id="PRO_5036759307" description="ABC transporter-associated repeat protein" evidence="3">
    <location>
        <begin position="27"/>
        <end position="282"/>
    </location>
</feature>
<dbReference type="NCBIfam" id="NF038134">
    <property type="entry name" value="choice_anch_M"/>
    <property type="match status" value="1"/>
</dbReference>
<keyword evidence="2" id="KW-1133">Transmembrane helix</keyword>
<dbReference type="EMBL" id="BONQ01000047">
    <property type="protein sequence ID" value="GIG44946.1"/>
    <property type="molecule type" value="Genomic_DNA"/>
</dbReference>
<evidence type="ECO:0000256" key="2">
    <source>
        <dbReference type="SAM" id="Phobius"/>
    </source>
</evidence>
<evidence type="ECO:0000313" key="5">
    <source>
        <dbReference type="Proteomes" id="UP000660611"/>
    </source>
</evidence>
<protein>
    <recommendedName>
        <fullName evidence="6">ABC transporter-associated repeat protein</fullName>
    </recommendedName>
</protein>
<keyword evidence="2" id="KW-0472">Membrane</keyword>
<proteinExistence type="predicted"/>
<evidence type="ECO:0000313" key="4">
    <source>
        <dbReference type="EMBL" id="GIG44946.1"/>
    </source>
</evidence>
<keyword evidence="5" id="KW-1185">Reference proteome</keyword>
<dbReference type="InterPro" id="IPR022435">
    <property type="entry name" value="Surface-anchored_actinobac"/>
</dbReference>
<feature type="compositionally biased region" description="Low complexity" evidence="1">
    <location>
        <begin position="231"/>
        <end position="242"/>
    </location>
</feature>
<name>A0A919PKK9_9ACTN</name>
<evidence type="ECO:0000256" key="3">
    <source>
        <dbReference type="SAM" id="SignalP"/>
    </source>
</evidence>
<comment type="caution">
    <text evidence="4">The sequence shown here is derived from an EMBL/GenBank/DDBJ whole genome shotgun (WGS) entry which is preliminary data.</text>
</comment>
<gene>
    <name evidence="4" type="ORF">Dsi01nite_029870</name>
</gene>
<feature type="signal peptide" evidence="3">
    <location>
        <begin position="1"/>
        <end position="26"/>
    </location>
</feature>
<keyword evidence="2" id="KW-0812">Transmembrane</keyword>
<keyword evidence="3" id="KW-0732">Signal</keyword>
<evidence type="ECO:0000256" key="1">
    <source>
        <dbReference type="SAM" id="MobiDB-lite"/>
    </source>
</evidence>
<accession>A0A919PKK9</accession>
<dbReference type="NCBIfam" id="TIGR03769">
    <property type="entry name" value="P_ac_wall_RPT"/>
    <property type="match status" value="1"/>
</dbReference>
<dbReference type="AlphaFoldDB" id="A0A919PKK9"/>
<organism evidence="4 5">
    <name type="scientific">Dactylosporangium siamense</name>
    <dbReference type="NCBI Taxonomy" id="685454"/>
    <lineage>
        <taxon>Bacteria</taxon>
        <taxon>Bacillati</taxon>
        <taxon>Actinomycetota</taxon>
        <taxon>Actinomycetes</taxon>
        <taxon>Micromonosporales</taxon>
        <taxon>Micromonosporaceae</taxon>
        <taxon>Dactylosporangium</taxon>
    </lineage>
</organism>
<feature type="region of interest" description="Disordered" evidence="1">
    <location>
        <begin position="220"/>
        <end position="248"/>
    </location>
</feature>
<dbReference type="Proteomes" id="UP000660611">
    <property type="component" value="Unassembled WGS sequence"/>
</dbReference>
<sequence length="282" mass="29607">MTAARAVLRTVAVLSLLAGTSGPAVAAPTPAGGAVILAAGHADLGPRLVDGAWRIQVRDDTVRPPAWRGLDEIVVHAADATRAQVPATAEFAFLGTAGSDVWILPQVQRPDAVWLGWSTQDPTVATTIQREMTWRVHQVTGPGRFALFLNGNFGAPQVVFDSGKPMPQDSGVEADTHVHGNWVFTAPGAYRIDVEMTAASKAGERLSGRGTLRVHVGPGDPAAVFPPAPSPATNASTGPATAEGTHSSGPDRAWLWPAIGSGVLLALLTVWIVRRRIRRSEP</sequence>
<feature type="transmembrane region" description="Helical" evidence="2">
    <location>
        <begin position="254"/>
        <end position="273"/>
    </location>
</feature>
<reference evidence="4" key="1">
    <citation type="submission" date="2021-01" db="EMBL/GenBank/DDBJ databases">
        <title>Whole genome shotgun sequence of Dactylosporangium siamense NBRC 106093.</title>
        <authorList>
            <person name="Komaki H."/>
            <person name="Tamura T."/>
        </authorList>
    </citation>
    <scope>NUCLEOTIDE SEQUENCE</scope>
    <source>
        <strain evidence="4">NBRC 106093</strain>
    </source>
</reference>
<evidence type="ECO:0008006" key="6">
    <source>
        <dbReference type="Google" id="ProtNLM"/>
    </source>
</evidence>